<keyword evidence="2" id="KW-1185">Reference proteome</keyword>
<accession>A0A8S4RE30</accession>
<name>A0A8S4RE30_9NEOP</name>
<protein>
    <submittedName>
        <fullName evidence="1">Jg23967 protein</fullName>
    </submittedName>
</protein>
<dbReference type="EMBL" id="CAKXAJ010025135">
    <property type="protein sequence ID" value="CAH2235534.1"/>
    <property type="molecule type" value="Genomic_DNA"/>
</dbReference>
<proteinExistence type="predicted"/>
<gene>
    <name evidence="1" type="primary">jg23967</name>
    <name evidence="1" type="ORF">PAEG_LOCUS13175</name>
</gene>
<evidence type="ECO:0000313" key="2">
    <source>
        <dbReference type="Proteomes" id="UP000838756"/>
    </source>
</evidence>
<comment type="caution">
    <text evidence="1">The sequence shown here is derived from an EMBL/GenBank/DDBJ whole genome shotgun (WGS) entry which is preliminary data.</text>
</comment>
<evidence type="ECO:0000313" key="1">
    <source>
        <dbReference type="EMBL" id="CAH2235534.1"/>
    </source>
</evidence>
<reference evidence="1" key="1">
    <citation type="submission" date="2022-03" db="EMBL/GenBank/DDBJ databases">
        <authorList>
            <person name="Lindestad O."/>
        </authorList>
    </citation>
    <scope>NUCLEOTIDE SEQUENCE</scope>
</reference>
<organism evidence="1 2">
    <name type="scientific">Pararge aegeria aegeria</name>
    <dbReference type="NCBI Taxonomy" id="348720"/>
    <lineage>
        <taxon>Eukaryota</taxon>
        <taxon>Metazoa</taxon>
        <taxon>Ecdysozoa</taxon>
        <taxon>Arthropoda</taxon>
        <taxon>Hexapoda</taxon>
        <taxon>Insecta</taxon>
        <taxon>Pterygota</taxon>
        <taxon>Neoptera</taxon>
        <taxon>Endopterygota</taxon>
        <taxon>Lepidoptera</taxon>
        <taxon>Glossata</taxon>
        <taxon>Ditrysia</taxon>
        <taxon>Papilionoidea</taxon>
        <taxon>Nymphalidae</taxon>
        <taxon>Satyrinae</taxon>
        <taxon>Satyrini</taxon>
        <taxon>Parargina</taxon>
        <taxon>Pararge</taxon>
    </lineage>
</organism>
<dbReference type="Proteomes" id="UP000838756">
    <property type="component" value="Unassembled WGS sequence"/>
</dbReference>
<dbReference type="OrthoDB" id="7402155at2759"/>
<sequence>MKKLQLQIQIVQTKLCVRDAEFAERGELLRRKAENLRKVRARVQEIIADDKEFRNAINGNALWDENVFPNNTLAYEEASTESKFIMELLKELKYDHVVVPGLDSEMLSCGDPSREIVSAENSVYSSADEADCKQDCHVKIVKVTNVYRVAYLRHFIKQKRLRRANRQALLRKKMDSIKKILDDWQKTLSMVINSNLSLVNNSPQVELASQEAMGDCSKPNIYNTSDSDSDFINSTDNFHDNYSLSWTQNQYSPIYAYNSYDEFTGETQNVAREYYDIRDYEISKCQEEQHDFNKGTGVLYLVPEETSSQMEIKEIQSDAE</sequence>
<dbReference type="AlphaFoldDB" id="A0A8S4RE30"/>